<sequence length="361" mass="39033">MLAATPVGATAAGRVARPIAADTRFERRAGARPIIAADPNATFFCPMRQAPVKWRALHAFNPAAAVHDGAVWLLFRAEDDSGAMAIGGHTSRIGLARSSDGVNFQVLPSPVIYPDNDAQRDAEWDGGCEDPRLAMREDGLFVCTYSQFNRKAVYLGVATSRDMVFWEKHGVAFAGSRYEKMMMKSAAIVQRLAGDRLVAAKIGGRYWMLFGQGNIYAAHSPDMIRWTPVESAPGKLKIVMAPRPGKFDSGLAEAGPSPILTPRGIVMLYNGRNAKTGGDPTRPPLEYAAGRALLDPRDPTRVLERAETPFFAPELAWEKTGQYAQGTTFIEGLVHFGGQWLLYYGSADSVVGVAASSSLSL</sequence>
<dbReference type="Proteomes" id="UP000315673">
    <property type="component" value="Chromosome"/>
</dbReference>
<dbReference type="PANTHER" id="PTHR34106">
    <property type="entry name" value="GLYCOSIDASE"/>
    <property type="match status" value="1"/>
</dbReference>
<dbReference type="KEGG" id="spai:FPZ24_15095"/>
<dbReference type="RefSeq" id="WP_146573347.1">
    <property type="nucleotide sequence ID" value="NZ_CP042306.1"/>
</dbReference>
<dbReference type="SUPFAM" id="SSF75005">
    <property type="entry name" value="Arabinanase/levansucrase/invertase"/>
    <property type="match status" value="1"/>
</dbReference>
<dbReference type="GO" id="GO:0016757">
    <property type="term" value="F:glycosyltransferase activity"/>
    <property type="evidence" value="ECO:0007669"/>
    <property type="project" value="UniProtKB-KW"/>
</dbReference>
<proteinExistence type="inferred from homology"/>
<name>A0A5B8LK57_9SPHN</name>
<organism evidence="4 5">
    <name type="scientific">Sphingomonas panacisoli</name>
    <dbReference type="NCBI Taxonomy" id="1813879"/>
    <lineage>
        <taxon>Bacteria</taxon>
        <taxon>Pseudomonadati</taxon>
        <taxon>Pseudomonadota</taxon>
        <taxon>Alphaproteobacteria</taxon>
        <taxon>Sphingomonadales</taxon>
        <taxon>Sphingomonadaceae</taxon>
        <taxon>Sphingomonas</taxon>
    </lineage>
</organism>
<gene>
    <name evidence="4" type="ORF">FPZ24_15095</name>
</gene>
<evidence type="ECO:0000313" key="5">
    <source>
        <dbReference type="Proteomes" id="UP000315673"/>
    </source>
</evidence>
<dbReference type="InterPro" id="IPR023296">
    <property type="entry name" value="Glyco_hydro_beta-prop_sf"/>
</dbReference>
<protein>
    <submittedName>
        <fullName evidence="4">Pesticidal protein Cry15Aa</fullName>
    </submittedName>
</protein>
<dbReference type="PANTHER" id="PTHR34106:SF5">
    <property type="entry name" value="GLYCOSIDASE"/>
    <property type="match status" value="1"/>
</dbReference>
<keyword evidence="5" id="KW-1185">Reference proteome</keyword>
<evidence type="ECO:0000256" key="3">
    <source>
        <dbReference type="ARBA" id="ARBA00024356"/>
    </source>
</evidence>
<dbReference type="Gene3D" id="2.115.10.20">
    <property type="entry name" value="Glycosyl hydrolase domain, family 43"/>
    <property type="match status" value="1"/>
</dbReference>
<comment type="similarity">
    <text evidence="3">Belongs to the glycosyl hydrolase 130 family.</text>
</comment>
<dbReference type="EMBL" id="CP042306">
    <property type="protein sequence ID" value="QDZ08628.1"/>
    <property type="molecule type" value="Genomic_DNA"/>
</dbReference>
<evidence type="ECO:0000256" key="2">
    <source>
        <dbReference type="ARBA" id="ARBA00022679"/>
    </source>
</evidence>
<evidence type="ECO:0000256" key="1">
    <source>
        <dbReference type="ARBA" id="ARBA00022676"/>
    </source>
</evidence>
<dbReference type="PIRSF" id="PIRSF016202">
    <property type="entry name" value="PH1107"/>
    <property type="match status" value="1"/>
</dbReference>
<reference evidence="4 5" key="1">
    <citation type="submission" date="2019-07" db="EMBL/GenBank/DDBJ databases">
        <title>Full genome sequence of Sphingomonas sp. 4R-6-7(HKS19).</title>
        <authorList>
            <person name="Im W.-T."/>
        </authorList>
    </citation>
    <scope>NUCLEOTIDE SEQUENCE [LARGE SCALE GENOMIC DNA]</scope>
    <source>
        <strain evidence="4 5">HKS19</strain>
    </source>
</reference>
<evidence type="ECO:0000313" key="4">
    <source>
        <dbReference type="EMBL" id="QDZ08628.1"/>
    </source>
</evidence>
<keyword evidence="1" id="KW-0328">Glycosyltransferase</keyword>
<dbReference type="Pfam" id="PF04041">
    <property type="entry name" value="Glyco_hydro_130"/>
    <property type="match status" value="1"/>
</dbReference>
<dbReference type="InterPro" id="IPR007184">
    <property type="entry name" value="Mannoside_phosphorylase"/>
</dbReference>
<accession>A0A5B8LK57</accession>
<dbReference type="OrthoDB" id="9776657at2"/>
<dbReference type="CDD" id="cd18610">
    <property type="entry name" value="GH130_BT3780-like"/>
    <property type="match status" value="1"/>
</dbReference>
<keyword evidence="2" id="KW-0808">Transferase</keyword>
<dbReference type="AlphaFoldDB" id="A0A5B8LK57"/>